<dbReference type="Pfam" id="PF10170">
    <property type="entry name" value="C6_DPF"/>
    <property type="match status" value="1"/>
</dbReference>
<keyword evidence="6" id="KW-1185">Reference proteome</keyword>
<feature type="domain" description="Cysteine-rich DPF motif" evidence="4">
    <location>
        <begin position="33"/>
        <end position="138"/>
    </location>
</feature>
<sequence>MDTRIQRPHDAGPSSELQSDTVNKEGSSVEGTFVCISCGLEEHYHYRGKHPPFATSIKCLDTSYVMRDPFAPAKPSSSSRRHKEVNEPFLILGGDCKSCKRPVCRDPECSIFYQHHYCLSCASKNYNKFPVNIQRKLKRP</sequence>
<dbReference type="PANTHER" id="PTHR31849:SF1">
    <property type="entry name" value="CYSTEINE-RICH DPF MOTIF DOMAIN-CONTAINING PROTEIN 1"/>
    <property type="match status" value="1"/>
</dbReference>
<dbReference type="Proteomes" id="UP000792457">
    <property type="component" value="Unassembled WGS sequence"/>
</dbReference>
<feature type="compositionally biased region" description="Polar residues" evidence="3">
    <location>
        <begin position="15"/>
        <end position="25"/>
    </location>
</feature>
<gene>
    <name evidence="5" type="ORF">J437_LFUL003580</name>
</gene>
<dbReference type="OrthoDB" id="191995at2759"/>
<accession>A0A8K0JW08</accession>
<evidence type="ECO:0000256" key="2">
    <source>
        <dbReference type="ARBA" id="ARBA00014801"/>
    </source>
</evidence>
<feature type="compositionally biased region" description="Basic and acidic residues" evidence="3">
    <location>
        <begin position="1"/>
        <end position="10"/>
    </location>
</feature>
<name>A0A8K0JW08_LADFU</name>
<dbReference type="PANTHER" id="PTHR31849">
    <property type="entry name" value="CYSTEINE-RICH PDF MOTIF DOMAIN-CONTAINING PROTEIN 1"/>
    <property type="match status" value="1"/>
</dbReference>
<comment type="caution">
    <text evidence="5">The sequence shown here is derived from an EMBL/GenBank/DDBJ whole genome shotgun (WGS) entry which is preliminary data.</text>
</comment>
<proteinExistence type="inferred from homology"/>
<organism evidence="5 6">
    <name type="scientific">Ladona fulva</name>
    <name type="common">Scarce chaser dragonfly</name>
    <name type="synonym">Libellula fulva</name>
    <dbReference type="NCBI Taxonomy" id="123851"/>
    <lineage>
        <taxon>Eukaryota</taxon>
        <taxon>Metazoa</taxon>
        <taxon>Ecdysozoa</taxon>
        <taxon>Arthropoda</taxon>
        <taxon>Hexapoda</taxon>
        <taxon>Insecta</taxon>
        <taxon>Pterygota</taxon>
        <taxon>Palaeoptera</taxon>
        <taxon>Odonata</taxon>
        <taxon>Epiprocta</taxon>
        <taxon>Anisoptera</taxon>
        <taxon>Libelluloidea</taxon>
        <taxon>Libellulidae</taxon>
        <taxon>Ladona</taxon>
    </lineage>
</organism>
<evidence type="ECO:0000259" key="4">
    <source>
        <dbReference type="Pfam" id="PF10170"/>
    </source>
</evidence>
<evidence type="ECO:0000313" key="6">
    <source>
        <dbReference type="Proteomes" id="UP000792457"/>
    </source>
</evidence>
<reference evidence="5" key="2">
    <citation type="submission" date="2017-10" db="EMBL/GenBank/DDBJ databases">
        <title>Ladona fulva Genome sequencing and assembly.</title>
        <authorList>
            <person name="Murali S."/>
            <person name="Richards S."/>
            <person name="Bandaranaike D."/>
            <person name="Bellair M."/>
            <person name="Blankenburg K."/>
            <person name="Chao H."/>
            <person name="Dinh H."/>
            <person name="Doddapaneni H."/>
            <person name="Dugan-Rocha S."/>
            <person name="Elkadiri S."/>
            <person name="Gnanaolivu R."/>
            <person name="Hernandez B."/>
            <person name="Skinner E."/>
            <person name="Javaid M."/>
            <person name="Lee S."/>
            <person name="Li M."/>
            <person name="Ming W."/>
            <person name="Munidasa M."/>
            <person name="Muniz J."/>
            <person name="Nguyen L."/>
            <person name="Hughes D."/>
            <person name="Osuji N."/>
            <person name="Pu L.-L."/>
            <person name="Puazo M."/>
            <person name="Qu C."/>
            <person name="Quiroz J."/>
            <person name="Raj R."/>
            <person name="Weissenberger G."/>
            <person name="Xin Y."/>
            <person name="Zou X."/>
            <person name="Han Y."/>
            <person name="Worley K."/>
            <person name="Muzny D."/>
            <person name="Gibbs R."/>
        </authorList>
    </citation>
    <scope>NUCLEOTIDE SEQUENCE</scope>
    <source>
        <strain evidence="5">Sampled in the wild</strain>
    </source>
</reference>
<dbReference type="AlphaFoldDB" id="A0A8K0JW08"/>
<feature type="region of interest" description="Disordered" evidence="3">
    <location>
        <begin position="1"/>
        <end position="25"/>
    </location>
</feature>
<dbReference type="InterPro" id="IPR042426">
    <property type="entry name" value="CDPF1"/>
</dbReference>
<comment type="similarity">
    <text evidence="1">Belongs to the CDPF1 family.</text>
</comment>
<evidence type="ECO:0000256" key="1">
    <source>
        <dbReference type="ARBA" id="ARBA00007917"/>
    </source>
</evidence>
<evidence type="ECO:0000256" key="3">
    <source>
        <dbReference type="SAM" id="MobiDB-lite"/>
    </source>
</evidence>
<dbReference type="InterPro" id="IPR018785">
    <property type="entry name" value="CDPF1_dom"/>
</dbReference>
<evidence type="ECO:0000313" key="5">
    <source>
        <dbReference type="EMBL" id="KAG8223229.1"/>
    </source>
</evidence>
<dbReference type="PRINTS" id="PR01995">
    <property type="entry name" value="UPF0595"/>
</dbReference>
<dbReference type="EMBL" id="KZ308155">
    <property type="protein sequence ID" value="KAG8223229.1"/>
    <property type="molecule type" value="Genomic_DNA"/>
</dbReference>
<protein>
    <recommendedName>
        <fullName evidence="2">Cysteine-rich DPF motif domain-containing protein 1</fullName>
    </recommendedName>
</protein>
<reference evidence="5" key="1">
    <citation type="submission" date="2013-04" db="EMBL/GenBank/DDBJ databases">
        <authorList>
            <person name="Qu J."/>
            <person name="Murali S.C."/>
            <person name="Bandaranaike D."/>
            <person name="Bellair M."/>
            <person name="Blankenburg K."/>
            <person name="Chao H."/>
            <person name="Dinh H."/>
            <person name="Doddapaneni H."/>
            <person name="Downs B."/>
            <person name="Dugan-Rocha S."/>
            <person name="Elkadiri S."/>
            <person name="Gnanaolivu R.D."/>
            <person name="Hernandez B."/>
            <person name="Javaid M."/>
            <person name="Jayaseelan J.C."/>
            <person name="Lee S."/>
            <person name="Li M."/>
            <person name="Ming W."/>
            <person name="Munidasa M."/>
            <person name="Muniz J."/>
            <person name="Nguyen L."/>
            <person name="Ongeri F."/>
            <person name="Osuji N."/>
            <person name="Pu L.-L."/>
            <person name="Puazo M."/>
            <person name="Qu C."/>
            <person name="Quiroz J."/>
            <person name="Raj R."/>
            <person name="Weissenberger G."/>
            <person name="Xin Y."/>
            <person name="Zou X."/>
            <person name="Han Y."/>
            <person name="Richards S."/>
            <person name="Worley K."/>
            <person name="Muzny D."/>
            <person name="Gibbs R."/>
        </authorList>
    </citation>
    <scope>NUCLEOTIDE SEQUENCE</scope>
    <source>
        <strain evidence="5">Sampled in the wild</strain>
    </source>
</reference>